<comment type="caution">
    <text evidence="2">The sequence shown here is derived from an EMBL/GenBank/DDBJ whole genome shotgun (WGS) entry which is preliminary data.</text>
</comment>
<evidence type="ECO:0000313" key="2">
    <source>
        <dbReference type="EMBL" id="HBA08368.1"/>
    </source>
</evidence>
<keyword evidence="1" id="KW-0472">Membrane</keyword>
<keyword evidence="1" id="KW-0812">Transmembrane</keyword>
<gene>
    <name evidence="2" type="ORF">DCW48_01435</name>
</gene>
<evidence type="ECO:0000256" key="1">
    <source>
        <dbReference type="SAM" id="Phobius"/>
    </source>
</evidence>
<keyword evidence="1" id="KW-1133">Transmembrane helix</keyword>
<evidence type="ECO:0000313" key="3">
    <source>
        <dbReference type="Proteomes" id="UP000264313"/>
    </source>
</evidence>
<accession>A0A351R8J7</accession>
<organism evidence="2 3">
    <name type="scientific">Methylotenera mobilis</name>
    <dbReference type="NCBI Taxonomy" id="359408"/>
    <lineage>
        <taxon>Bacteria</taxon>
        <taxon>Pseudomonadati</taxon>
        <taxon>Pseudomonadota</taxon>
        <taxon>Betaproteobacteria</taxon>
        <taxon>Nitrosomonadales</taxon>
        <taxon>Methylophilaceae</taxon>
        <taxon>Methylotenera</taxon>
    </lineage>
</organism>
<dbReference type="AlphaFoldDB" id="A0A351R8J7"/>
<name>A0A351R8J7_9PROT</name>
<dbReference type="Pfam" id="PF11346">
    <property type="entry name" value="DUF3149"/>
    <property type="match status" value="1"/>
</dbReference>
<reference evidence="2 3" key="1">
    <citation type="journal article" date="2018" name="Nat. Biotechnol.">
        <title>A standardized bacterial taxonomy based on genome phylogeny substantially revises the tree of life.</title>
        <authorList>
            <person name="Parks D.H."/>
            <person name="Chuvochina M."/>
            <person name="Waite D.W."/>
            <person name="Rinke C."/>
            <person name="Skarshewski A."/>
            <person name="Chaumeil P.A."/>
            <person name="Hugenholtz P."/>
        </authorList>
    </citation>
    <scope>NUCLEOTIDE SEQUENCE [LARGE SCALE GENOMIC DNA]</scope>
    <source>
        <strain evidence="2">UBA9958</strain>
    </source>
</reference>
<dbReference type="EMBL" id="DNAA01000038">
    <property type="protein sequence ID" value="HBA08368.1"/>
    <property type="molecule type" value="Genomic_DNA"/>
</dbReference>
<protein>
    <submittedName>
        <fullName evidence="2">DUF3149 domain-containing protein</fullName>
    </submittedName>
</protein>
<sequence>MYANLFGTFTGLLSLGVIVFVLLMAAFFIRLFMTAKPQDQE</sequence>
<proteinExistence type="predicted"/>
<dbReference type="InterPro" id="IPR021494">
    <property type="entry name" value="DUF3149"/>
</dbReference>
<feature type="transmembrane region" description="Helical" evidence="1">
    <location>
        <begin position="12"/>
        <end position="33"/>
    </location>
</feature>
<dbReference type="Proteomes" id="UP000264313">
    <property type="component" value="Unassembled WGS sequence"/>
</dbReference>